<dbReference type="EMBL" id="FMHV01000002">
    <property type="protein sequence ID" value="SCL27944.1"/>
    <property type="molecule type" value="Genomic_DNA"/>
</dbReference>
<name>A0A1C6SEN2_9ACTN</name>
<dbReference type="STRING" id="568872.GA0070624_3599"/>
<dbReference type="AlphaFoldDB" id="A0A1C6SEN2"/>
<dbReference type="RefSeq" id="WP_091342559.1">
    <property type="nucleotide sequence ID" value="NZ_FMHV01000002.1"/>
</dbReference>
<protein>
    <submittedName>
        <fullName evidence="1">Uncharacterized protein</fullName>
    </submittedName>
</protein>
<gene>
    <name evidence="1" type="ORF">GA0070624_3599</name>
</gene>
<reference evidence="2" key="1">
    <citation type="submission" date="2016-06" db="EMBL/GenBank/DDBJ databases">
        <authorList>
            <person name="Varghese N."/>
            <person name="Submissions Spin"/>
        </authorList>
    </citation>
    <scope>NUCLEOTIDE SEQUENCE [LARGE SCALE GENOMIC DNA]</scope>
    <source>
        <strain evidence="2">DSM 45431</strain>
    </source>
</reference>
<organism evidence="1 2">
    <name type="scientific">Micromonospora rhizosphaerae</name>
    <dbReference type="NCBI Taxonomy" id="568872"/>
    <lineage>
        <taxon>Bacteria</taxon>
        <taxon>Bacillati</taxon>
        <taxon>Actinomycetota</taxon>
        <taxon>Actinomycetes</taxon>
        <taxon>Micromonosporales</taxon>
        <taxon>Micromonosporaceae</taxon>
        <taxon>Micromonospora</taxon>
    </lineage>
</organism>
<dbReference type="Proteomes" id="UP000199413">
    <property type="component" value="Unassembled WGS sequence"/>
</dbReference>
<proteinExistence type="predicted"/>
<accession>A0A1C6SEN2</accession>
<evidence type="ECO:0000313" key="1">
    <source>
        <dbReference type="EMBL" id="SCL27944.1"/>
    </source>
</evidence>
<evidence type="ECO:0000313" key="2">
    <source>
        <dbReference type="Proteomes" id="UP000199413"/>
    </source>
</evidence>
<sequence length="67" mass="7175">MQQPIGFDLALDAVTRHVNSARPDAPVRPDRPRPALLVPTRLAAAGALRRLADLMEPRPAPAPPCCS</sequence>
<keyword evidence="2" id="KW-1185">Reference proteome</keyword>